<evidence type="ECO:0000313" key="3">
    <source>
        <dbReference type="EMBL" id="CAJ0849742.1"/>
    </source>
</evidence>
<protein>
    <submittedName>
        <fullName evidence="3">Uncharacterized protein</fullName>
    </submittedName>
</protein>
<sequence length="219" mass="23696">MADAALWRRIERYAAAEDPLTGASNRLALIVASNQPFYPLYVWWATGAAHPLLALTFLSTPSFLAAPWIARRFPEIGRLWFPAVGALNTLFCARIFGEASGVLLFLLPCLVIAALSCRPSQWRALAIYMTGVVLSLAMLRNGFGTPPYPSTPAQDASLFALNAYSAATLSVIAAWMLYRPRREGSGAAARCGVTRDGGDSADERAPDHVEGCHENRPVT</sequence>
<keyword evidence="2" id="KW-0472">Membrane</keyword>
<gene>
    <name evidence="3" type="ORF">AMST5_00168</name>
</gene>
<feature type="transmembrane region" description="Helical" evidence="2">
    <location>
        <begin position="125"/>
        <end position="144"/>
    </location>
</feature>
<feature type="transmembrane region" description="Helical" evidence="2">
    <location>
        <begin position="102"/>
        <end position="118"/>
    </location>
</feature>
<reference evidence="3" key="1">
    <citation type="submission" date="2023-07" db="EMBL/GenBank/DDBJ databases">
        <authorList>
            <person name="Pelsma A.J. K."/>
        </authorList>
    </citation>
    <scope>NUCLEOTIDE SEQUENCE</scope>
</reference>
<keyword evidence="2" id="KW-0812">Transmembrane</keyword>
<organism evidence="3">
    <name type="scientific">freshwater sediment metagenome</name>
    <dbReference type="NCBI Taxonomy" id="556182"/>
    <lineage>
        <taxon>unclassified sequences</taxon>
        <taxon>metagenomes</taxon>
        <taxon>ecological metagenomes</taxon>
    </lineage>
</organism>
<dbReference type="AlphaFoldDB" id="A0AA48R914"/>
<feature type="region of interest" description="Disordered" evidence="1">
    <location>
        <begin position="188"/>
        <end position="219"/>
    </location>
</feature>
<keyword evidence="2" id="KW-1133">Transmembrane helix</keyword>
<accession>A0AA48R914</accession>
<dbReference type="EMBL" id="OY288114">
    <property type="protein sequence ID" value="CAJ0849742.1"/>
    <property type="molecule type" value="Genomic_DNA"/>
</dbReference>
<proteinExistence type="predicted"/>
<feature type="transmembrane region" description="Helical" evidence="2">
    <location>
        <begin position="156"/>
        <end position="178"/>
    </location>
</feature>
<feature type="compositionally biased region" description="Basic and acidic residues" evidence="1">
    <location>
        <begin position="196"/>
        <end position="219"/>
    </location>
</feature>
<feature type="transmembrane region" description="Helical" evidence="2">
    <location>
        <begin position="41"/>
        <end position="67"/>
    </location>
</feature>
<name>A0AA48R914_9ZZZZ</name>
<evidence type="ECO:0000256" key="1">
    <source>
        <dbReference type="SAM" id="MobiDB-lite"/>
    </source>
</evidence>
<evidence type="ECO:0000256" key="2">
    <source>
        <dbReference type="SAM" id="Phobius"/>
    </source>
</evidence>